<name>A0ABQ7PTW1_PLUXY</name>
<sequence>MSRTFHHALSFRAAGSLASTLLGPPTPPHDKAGQFISGRPAFSESLIENKWECEVLKSFSERGVDTWDIQSWNSPVALCR</sequence>
<organism evidence="1 2">
    <name type="scientific">Plutella xylostella</name>
    <name type="common">Diamondback moth</name>
    <name type="synonym">Plutella maculipennis</name>
    <dbReference type="NCBI Taxonomy" id="51655"/>
    <lineage>
        <taxon>Eukaryota</taxon>
        <taxon>Metazoa</taxon>
        <taxon>Ecdysozoa</taxon>
        <taxon>Arthropoda</taxon>
        <taxon>Hexapoda</taxon>
        <taxon>Insecta</taxon>
        <taxon>Pterygota</taxon>
        <taxon>Neoptera</taxon>
        <taxon>Endopterygota</taxon>
        <taxon>Lepidoptera</taxon>
        <taxon>Glossata</taxon>
        <taxon>Ditrysia</taxon>
        <taxon>Yponomeutoidea</taxon>
        <taxon>Plutellidae</taxon>
        <taxon>Plutella</taxon>
    </lineage>
</organism>
<dbReference type="EMBL" id="JAHIBW010000029">
    <property type="protein sequence ID" value="KAG7296410.1"/>
    <property type="molecule type" value="Genomic_DNA"/>
</dbReference>
<evidence type="ECO:0000313" key="1">
    <source>
        <dbReference type="EMBL" id="KAG7296410.1"/>
    </source>
</evidence>
<evidence type="ECO:0000313" key="2">
    <source>
        <dbReference type="Proteomes" id="UP000823941"/>
    </source>
</evidence>
<proteinExistence type="predicted"/>
<comment type="caution">
    <text evidence="1">The sequence shown here is derived from an EMBL/GenBank/DDBJ whole genome shotgun (WGS) entry which is preliminary data.</text>
</comment>
<dbReference type="Proteomes" id="UP000823941">
    <property type="component" value="Chromosome 29"/>
</dbReference>
<accession>A0ABQ7PTW1</accession>
<keyword evidence="2" id="KW-1185">Reference proteome</keyword>
<gene>
    <name evidence="1" type="ORF">JYU34_021568</name>
</gene>
<reference evidence="1 2" key="1">
    <citation type="submission" date="2021-06" db="EMBL/GenBank/DDBJ databases">
        <title>A haploid diamondback moth (Plutella xylostella L.) genome assembly resolves 31 chromosomes and identifies a diamide resistance mutation.</title>
        <authorList>
            <person name="Ward C.M."/>
            <person name="Perry K.D."/>
            <person name="Baker G."/>
            <person name="Powis K."/>
            <person name="Heckel D.G."/>
            <person name="Baxter S.W."/>
        </authorList>
    </citation>
    <scope>NUCLEOTIDE SEQUENCE [LARGE SCALE GENOMIC DNA]</scope>
    <source>
        <strain evidence="1 2">LV</strain>
        <tissue evidence="1">Single pupa</tissue>
    </source>
</reference>
<protein>
    <submittedName>
        <fullName evidence="1">Uncharacterized protein</fullName>
    </submittedName>
</protein>